<comment type="similarity">
    <text evidence="7">Belongs to the binding-protein-dependent transport system permease family.</text>
</comment>
<comment type="subcellular location">
    <subcellularLocation>
        <location evidence="1 7">Cell membrane</location>
        <topology evidence="1 7">Multi-pass membrane protein</topology>
    </subcellularLocation>
</comment>
<accession>A0A031LPZ0</accession>
<evidence type="ECO:0000256" key="4">
    <source>
        <dbReference type="ARBA" id="ARBA00022692"/>
    </source>
</evidence>
<keyword evidence="4 7" id="KW-0812">Transmembrane</keyword>
<feature type="transmembrane region" description="Helical" evidence="7">
    <location>
        <begin position="195"/>
        <end position="217"/>
    </location>
</feature>
<organism evidence="9 10">
    <name type="scientific">Candidatus Acidianus copahuensis</name>
    <dbReference type="NCBI Taxonomy" id="1160895"/>
    <lineage>
        <taxon>Archaea</taxon>
        <taxon>Thermoproteota</taxon>
        <taxon>Thermoprotei</taxon>
        <taxon>Sulfolobales</taxon>
        <taxon>Sulfolobaceae</taxon>
        <taxon>Acidianus</taxon>
    </lineage>
</organism>
<name>A0A031LPZ0_9CREN</name>
<proteinExistence type="inferred from homology"/>
<feature type="transmembrane region" description="Helical" evidence="7">
    <location>
        <begin position="148"/>
        <end position="175"/>
    </location>
</feature>
<dbReference type="Pfam" id="PF19300">
    <property type="entry name" value="BPD_transp_1_N"/>
    <property type="match status" value="1"/>
</dbReference>
<gene>
    <name evidence="9" type="ORF">CM19_07860</name>
</gene>
<dbReference type="InterPro" id="IPR035906">
    <property type="entry name" value="MetI-like_sf"/>
</dbReference>
<evidence type="ECO:0000259" key="8">
    <source>
        <dbReference type="PROSITE" id="PS50928"/>
    </source>
</evidence>
<feature type="domain" description="ABC transmembrane type-1" evidence="8">
    <location>
        <begin position="109"/>
        <end position="328"/>
    </location>
</feature>
<dbReference type="Proteomes" id="UP000024332">
    <property type="component" value="Unassembled WGS sequence"/>
</dbReference>
<evidence type="ECO:0000256" key="6">
    <source>
        <dbReference type="ARBA" id="ARBA00023136"/>
    </source>
</evidence>
<keyword evidence="2 7" id="KW-0813">Transport</keyword>
<evidence type="ECO:0000256" key="7">
    <source>
        <dbReference type="RuleBase" id="RU363032"/>
    </source>
</evidence>
<feature type="transmembrane region" description="Helical" evidence="7">
    <location>
        <begin position="310"/>
        <end position="331"/>
    </location>
</feature>
<dbReference type="Pfam" id="PF00528">
    <property type="entry name" value="BPD_transp_1"/>
    <property type="match status" value="1"/>
</dbReference>
<sequence length="338" mass="38270">MRFSVPWRYLVKRIIERIILLIVIINFLFLIIYIIPIYVAHLNPAEFYVPLSYKGLSRSTEVEAIDREFGLNQPIFVQYIDYVKNMLTFHFGYSLIYDEPVSKIILQALPVDLIILVPSLILSTVFAIGLGLFSAVRFGRLSDSINTFFAILTYFIPGFWVLIIFLQIFGFQLGLFPTNIAQALISPSGAPLHGWAYIAGLIKFSIAPIIILALLAYGVRMALTRSYGVESMGSSYVTYLRAKGIPERSVVYKHVMRNAIIPAITRTGIDFAFVIAGSVFVEDIFGFYGMGELLYRSALTFNVQILGDAFYILSLYVIVVLLVLDFIYPLIDPRVKYE</sequence>
<dbReference type="Gene3D" id="1.10.3720.10">
    <property type="entry name" value="MetI-like"/>
    <property type="match status" value="1"/>
</dbReference>
<keyword evidence="10" id="KW-1185">Reference proteome</keyword>
<reference evidence="9 10" key="1">
    <citation type="submission" date="2014-03" db="EMBL/GenBank/DDBJ databases">
        <title>Draft genome sequence of the novel thermoacidophilic archaea Acidianus copahuensis ALE1 strain, isolated from Copahue volcanic area in Neuquen Argentina.</title>
        <authorList>
            <person name="Urbieta M.S."/>
            <person name="Rascovan N."/>
            <person name="Castro C."/>
            <person name="Revale S."/>
            <person name="Giaveno M.A."/>
            <person name="Vazquez M.P."/>
            <person name="Donati E.R."/>
        </authorList>
    </citation>
    <scope>NUCLEOTIDE SEQUENCE [LARGE SCALE GENOMIC DNA]</scope>
    <source>
        <strain evidence="9 10">ALE1</strain>
    </source>
</reference>
<dbReference type="OrthoDB" id="44105at2157"/>
<evidence type="ECO:0000256" key="3">
    <source>
        <dbReference type="ARBA" id="ARBA00022475"/>
    </source>
</evidence>
<dbReference type="InterPro" id="IPR045621">
    <property type="entry name" value="BPD_transp_1_N"/>
</dbReference>
<dbReference type="InterPro" id="IPR000515">
    <property type="entry name" value="MetI-like"/>
</dbReference>
<evidence type="ECO:0000256" key="1">
    <source>
        <dbReference type="ARBA" id="ARBA00004651"/>
    </source>
</evidence>
<dbReference type="EMBL" id="JFZT01000044">
    <property type="protein sequence ID" value="EZQ04883.1"/>
    <property type="molecule type" value="Genomic_DNA"/>
</dbReference>
<feature type="transmembrane region" description="Helical" evidence="7">
    <location>
        <begin position="18"/>
        <end position="39"/>
    </location>
</feature>
<dbReference type="SUPFAM" id="SSF161098">
    <property type="entry name" value="MetI-like"/>
    <property type="match status" value="1"/>
</dbReference>
<dbReference type="PROSITE" id="PS50928">
    <property type="entry name" value="ABC_TM1"/>
    <property type="match status" value="1"/>
</dbReference>
<feature type="transmembrane region" description="Helical" evidence="7">
    <location>
        <begin position="271"/>
        <end position="290"/>
    </location>
</feature>
<keyword evidence="6 7" id="KW-0472">Membrane</keyword>
<keyword evidence="5 7" id="KW-1133">Transmembrane helix</keyword>
<dbReference type="PANTHER" id="PTHR43163:SF6">
    <property type="entry name" value="DIPEPTIDE TRANSPORT SYSTEM PERMEASE PROTEIN DPPB-RELATED"/>
    <property type="match status" value="1"/>
</dbReference>
<protein>
    <submittedName>
        <fullName evidence="9">Peptide transporter</fullName>
    </submittedName>
</protein>
<evidence type="ECO:0000256" key="2">
    <source>
        <dbReference type="ARBA" id="ARBA00022448"/>
    </source>
</evidence>
<evidence type="ECO:0000313" key="10">
    <source>
        <dbReference type="Proteomes" id="UP000024332"/>
    </source>
</evidence>
<evidence type="ECO:0000313" key="9">
    <source>
        <dbReference type="EMBL" id="EZQ04883.1"/>
    </source>
</evidence>
<keyword evidence="3" id="KW-1003">Cell membrane</keyword>
<dbReference type="CDD" id="cd06261">
    <property type="entry name" value="TM_PBP2"/>
    <property type="match status" value="1"/>
</dbReference>
<dbReference type="STRING" id="1160895.CM19_07860"/>
<dbReference type="RefSeq" id="WP_048099806.1">
    <property type="nucleotide sequence ID" value="NZ_JFZT01000044.1"/>
</dbReference>
<dbReference type="GO" id="GO:0055085">
    <property type="term" value="P:transmembrane transport"/>
    <property type="evidence" value="ECO:0007669"/>
    <property type="project" value="InterPro"/>
</dbReference>
<evidence type="ECO:0000256" key="5">
    <source>
        <dbReference type="ARBA" id="ARBA00022989"/>
    </source>
</evidence>
<comment type="caution">
    <text evidence="9">The sequence shown here is derived from an EMBL/GenBank/DDBJ whole genome shotgun (WGS) entry which is preliminary data.</text>
</comment>
<dbReference type="AlphaFoldDB" id="A0A031LPZ0"/>
<dbReference type="GO" id="GO:0005886">
    <property type="term" value="C:plasma membrane"/>
    <property type="evidence" value="ECO:0007669"/>
    <property type="project" value="UniProtKB-SubCell"/>
</dbReference>
<feature type="transmembrane region" description="Helical" evidence="7">
    <location>
        <begin position="113"/>
        <end position="136"/>
    </location>
</feature>
<dbReference type="PANTHER" id="PTHR43163">
    <property type="entry name" value="DIPEPTIDE TRANSPORT SYSTEM PERMEASE PROTEIN DPPB-RELATED"/>
    <property type="match status" value="1"/>
</dbReference>